<dbReference type="PANTHER" id="PTHR34223">
    <property type="entry name" value="OS11G0201299 PROTEIN"/>
    <property type="match status" value="1"/>
</dbReference>
<dbReference type="SUPFAM" id="SSF81383">
    <property type="entry name" value="F-box domain"/>
    <property type="match status" value="1"/>
</dbReference>
<dbReference type="InterPro" id="IPR036047">
    <property type="entry name" value="F-box-like_dom_sf"/>
</dbReference>
<dbReference type="InterPro" id="IPR032675">
    <property type="entry name" value="LRR_dom_sf"/>
</dbReference>
<dbReference type="CDD" id="cd22160">
    <property type="entry name" value="F-box_AtFBL13-like"/>
    <property type="match status" value="1"/>
</dbReference>
<accession>A0ABC9HAE6</accession>
<dbReference type="Pfam" id="PF00646">
    <property type="entry name" value="F-box"/>
    <property type="match status" value="1"/>
</dbReference>
<evidence type="ECO:0000259" key="1">
    <source>
        <dbReference type="PROSITE" id="PS50181"/>
    </source>
</evidence>
<dbReference type="AlphaFoldDB" id="A0ABC9HAE6"/>
<dbReference type="EMBL" id="CAXIPR030003826">
    <property type="protein sequence ID" value="CAM0150803.1"/>
    <property type="molecule type" value="Genomic_DNA"/>
</dbReference>
<dbReference type="InterPro" id="IPR053197">
    <property type="entry name" value="F-box_SCFL_complex_component"/>
</dbReference>
<feature type="domain" description="F-box" evidence="1">
    <location>
        <begin position="19"/>
        <end position="65"/>
    </location>
</feature>
<sequence>MPAAKSLKGAPDADPASGGDRIGALPDEILHRILSFLPAQQAVQTCVLARRWVHLWKHATGLRIVGADGKAPVPFEATREFVDILLLLRGGSPLERFELRVAGAAVDVRRLRIWVRYALQYEVQELRLSIDGRTPTWVLPEDPPLASRNLTCLELHGLVFNHEFLDLSRCPALQHLKIENCSFIRVERISSKSLKRLIIRQGRFSHSSRTQIHVPNLASLELKVSNGRTPVLENMPLLVLAIVGIFEKCADCCSHSDYGDCGNESCRGCIQDGKSPVLLSSISKAKTLVLAACTKTFIYRRDLKLCPTFSRLKSLILHDFGVVQDNKSLVLCVTGVQSLACILEHSPVLEKLCLIFCKLNGVNMEIKGMFSPKELPPTISTHLKRVQVRCAVVDERVAEVLKFLNKLNINFSFLE</sequence>
<keyword evidence="3" id="KW-1185">Reference proteome</keyword>
<dbReference type="InterPro" id="IPR053781">
    <property type="entry name" value="F-box_AtFBL13-like"/>
</dbReference>
<dbReference type="Proteomes" id="UP001497457">
    <property type="component" value="Unassembled WGS sequence"/>
</dbReference>
<dbReference type="InterPro" id="IPR001810">
    <property type="entry name" value="F-box_dom"/>
</dbReference>
<reference evidence="2 3" key="1">
    <citation type="submission" date="2024-10" db="EMBL/GenBank/DDBJ databases">
        <authorList>
            <person name="Ryan C."/>
        </authorList>
    </citation>
    <scope>NUCLEOTIDE SEQUENCE [LARGE SCALE GENOMIC DNA]</scope>
</reference>
<dbReference type="PROSITE" id="PS50181">
    <property type="entry name" value="FBOX"/>
    <property type="match status" value="1"/>
</dbReference>
<proteinExistence type="predicted"/>
<comment type="caution">
    <text evidence="2">The sequence shown here is derived from an EMBL/GenBank/DDBJ whole genome shotgun (WGS) entry which is preliminary data.</text>
</comment>
<protein>
    <recommendedName>
        <fullName evidence="1">F-box domain-containing protein</fullName>
    </recommendedName>
</protein>
<organism evidence="2 3">
    <name type="scientific">Urochloa decumbens</name>
    <dbReference type="NCBI Taxonomy" id="240449"/>
    <lineage>
        <taxon>Eukaryota</taxon>
        <taxon>Viridiplantae</taxon>
        <taxon>Streptophyta</taxon>
        <taxon>Embryophyta</taxon>
        <taxon>Tracheophyta</taxon>
        <taxon>Spermatophyta</taxon>
        <taxon>Magnoliopsida</taxon>
        <taxon>Liliopsida</taxon>
        <taxon>Poales</taxon>
        <taxon>Poaceae</taxon>
        <taxon>PACMAD clade</taxon>
        <taxon>Panicoideae</taxon>
        <taxon>Panicodae</taxon>
        <taxon>Paniceae</taxon>
        <taxon>Melinidinae</taxon>
        <taxon>Urochloa</taxon>
    </lineage>
</organism>
<dbReference type="PANTHER" id="PTHR34223:SF115">
    <property type="entry name" value="F-BOX DOMAIN-CONTAINING PROTEIN"/>
    <property type="match status" value="1"/>
</dbReference>
<name>A0ABC9HAE6_9POAL</name>
<dbReference type="SUPFAM" id="SSF52058">
    <property type="entry name" value="L domain-like"/>
    <property type="match status" value="1"/>
</dbReference>
<evidence type="ECO:0000313" key="3">
    <source>
        <dbReference type="Proteomes" id="UP001497457"/>
    </source>
</evidence>
<dbReference type="Gene3D" id="1.20.1280.50">
    <property type="match status" value="1"/>
</dbReference>
<gene>
    <name evidence="2" type="ORF">URODEC1_LOCUS123848</name>
</gene>
<evidence type="ECO:0000313" key="2">
    <source>
        <dbReference type="EMBL" id="CAM0150803.1"/>
    </source>
</evidence>
<dbReference type="Gene3D" id="3.80.10.10">
    <property type="entry name" value="Ribonuclease Inhibitor"/>
    <property type="match status" value="1"/>
</dbReference>